<dbReference type="Gene3D" id="2.60.40.10">
    <property type="entry name" value="Immunoglobulins"/>
    <property type="match status" value="1"/>
</dbReference>
<reference evidence="3 4" key="1">
    <citation type="submission" date="2024-02" db="EMBL/GenBank/DDBJ databases">
        <authorList>
            <person name="Daric V."/>
            <person name="Darras S."/>
        </authorList>
    </citation>
    <scope>NUCLEOTIDE SEQUENCE [LARGE SCALE GENOMIC DNA]</scope>
</reference>
<dbReference type="SUPFAM" id="SSF49265">
    <property type="entry name" value="Fibronectin type III"/>
    <property type="match status" value="1"/>
</dbReference>
<organism evidence="3 4">
    <name type="scientific">Clavelina lepadiformis</name>
    <name type="common">Light-bulb sea squirt</name>
    <name type="synonym">Ascidia lepadiformis</name>
    <dbReference type="NCBI Taxonomy" id="159417"/>
    <lineage>
        <taxon>Eukaryota</taxon>
        <taxon>Metazoa</taxon>
        <taxon>Chordata</taxon>
        <taxon>Tunicata</taxon>
        <taxon>Ascidiacea</taxon>
        <taxon>Aplousobranchia</taxon>
        <taxon>Clavelinidae</taxon>
        <taxon>Clavelina</taxon>
    </lineage>
</organism>
<dbReference type="InterPro" id="IPR013783">
    <property type="entry name" value="Ig-like_fold"/>
</dbReference>
<dbReference type="InterPro" id="IPR003961">
    <property type="entry name" value="FN3_dom"/>
</dbReference>
<feature type="region of interest" description="Disordered" evidence="1">
    <location>
        <begin position="59"/>
        <end position="82"/>
    </location>
</feature>
<dbReference type="PROSITE" id="PS50853">
    <property type="entry name" value="FN3"/>
    <property type="match status" value="1"/>
</dbReference>
<keyword evidence="4" id="KW-1185">Reference proteome</keyword>
<evidence type="ECO:0000259" key="2">
    <source>
        <dbReference type="PROSITE" id="PS50853"/>
    </source>
</evidence>
<gene>
    <name evidence="3" type="ORF">CVLEPA_LOCUS20229</name>
</gene>
<dbReference type="EMBL" id="CAWYQH010000108">
    <property type="protein sequence ID" value="CAK8688204.1"/>
    <property type="molecule type" value="Genomic_DNA"/>
</dbReference>
<proteinExistence type="predicted"/>
<feature type="domain" description="Fibronectin type-III" evidence="2">
    <location>
        <begin position="1"/>
        <end position="75"/>
    </location>
</feature>
<dbReference type="Proteomes" id="UP001642483">
    <property type="component" value="Unassembled WGS sequence"/>
</dbReference>
<dbReference type="CDD" id="cd00063">
    <property type="entry name" value="FN3"/>
    <property type="match status" value="1"/>
</dbReference>
<name>A0ABP0GBJ9_CLALP</name>
<protein>
    <recommendedName>
        <fullName evidence="2">Fibronectin type-III domain-containing protein</fullName>
    </recommendedName>
</protein>
<accession>A0ABP0GBJ9</accession>
<evidence type="ECO:0000313" key="4">
    <source>
        <dbReference type="Proteomes" id="UP001642483"/>
    </source>
</evidence>
<evidence type="ECO:0000313" key="3">
    <source>
        <dbReference type="EMBL" id="CAK8688204.1"/>
    </source>
</evidence>
<evidence type="ECO:0000256" key="1">
    <source>
        <dbReference type="SAM" id="MobiDB-lite"/>
    </source>
</evidence>
<comment type="caution">
    <text evidence="3">The sequence shown here is derived from an EMBL/GenBank/DDBJ whole genome shotgun (WGS) entry which is preliminary data.</text>
</comment>
<dbReference type="InterPro" id="IPR036116">
    <property type="entry name" value="FN3_sf"/>
</dbReference>
<sequence>MTGELQPTIRYSAFYKPAQSSVPSVYKDTVGLEKTLTISGLTPSTSYQVKVKALRSDSNVVSDSSPNFIATTGKNSAKKRRRQDEVLNEIKSFLKYKSSKTRKQSDTEDDIFDKMVSAELKILRE</sequence>